<dbReference type="Proteomes" id="UP001159363">
    <property type="component" value="Chromosome 7"/>
</dbReference>
<name>A0ABQ9GZX4_9NEOP</name>
<dbReference type="EMBL" id="JARBHB010000008">
    <property type="protein sequence ID" value="KAJ8877592.1"/>
    <property type="molecule type" value="Genomic_DNA"/>
</dbReference>
<comment type="caution">
    <text evidence="2">The sequence shown here is derived from an EMBL/GenBank/DDBJ whole genome shotgun (WGS) entry which is preliminary data.</text>
</comment>
<evidence type="ECO:0000256" key="1">
    <source>
        <dbReference type="SAM" id="MobiDB-lite"/>
    </source>
</evidence>
<sequence>MQGREEREIPEKTRRLAASSGTIPTCDNPGVTPIHHRDSSLENSTLESASSRALSGNGALDACGGVALIALALALLGVKRSRCTHQVMKLDAGEQQFPSGDDVFDGVVHRACWCRVLVEVGRGGKIFETQLANSSPANAGLMSNLLRPYALWDVVSVPAAHSLTPPSAGVAWEVMLLATGSATTQECSGETGRRHGPPQRIRELGKILGDGLKHYIYCRSPSGRQSLMEAMAASEVFLV</sequence>
<feature type="compositionally biased region" description="Basic and acidic residues" evidence="1">
    <location>
        <begin position="1"/>
        <end position="14"/>
    </location>
</feature>
<protein>
    <submittedName>
        <fullName evidence="2">Uncharacterized protein</fullName>
    </submittedName>
</protein>
<gene>
    <name evidence="2" type="ORF">PR048_022047</name>
</gene>
<accession>A0ABQ9GZX4</accession>
<reference evidence="2 3" key="1">
    <citation type="submission" date="2023-02" db="EMBL/GenBank/DDBJ databases">
        <title>LHISI_Scaffold_Assembly.</title>
        <authorList>
            <person name="Stuart O.P."/>
            <person name="Cleave R."/>
            <person name="Magrath M.J.L."/>
            <person name="Mikheyev A.S."/>
        </authorList>
    </citation>
    <scope>NUCLEOTIDE SEQUENCE [LARGE SCALE GENOMIC DNA]</scope>
    <source>
        <strain evidence="2">Daus_M_001</strain>
        <tissue evidence="2">Leg muscle</tissue>
    </source>
</reference>
<evidence type="ECO:0000313" key="3">
    <source>
        <dbReference type="Proteomes" id="UP001159363"/>
    </source>
</evidence>
<proteinExistence type="predicted"/>
<keyword evidence="3" id="KW-1185">Reference proteome</keyword>
<organism evidence="2 3">
    <name type="scientific">Dryococelus australis</name>
    <dbReference type="NCBI Taxonomy" id="614101"/>
    <lineage>
        <taxon>Eukaryota</taxon>
        <taxon>Metazoa</taxon>
        <taxon>Ecdysozoa</taxon>
        <taxon>Arthropoda</taxon>
        <taxon>Hexapoda</taxon>
        <taxon>Insecta</taxon>
        <taxon>Pterygota</taxon>
        <taxon>Neoptera</taxon>
        <taxon>Polyneoptera</taxon>
        <taxon>Phasmatodea</taxon>
        <taxon>Verophasmatodea</taxon>
        <taxon>Anareolatae</taxon>
        <taxon>Phasmatidae</taxon>
        <taxon>Eurycanthinae</taxon>
        <taxon>Dryococelus</taxon>
    </lineage>
</organism>
<evidence type="ECO:0000313" key="2">
    <source>
        <dbReference type="EMBL" id="KAJ8877592.1"/>
    </source>
</evidence>
<feature type="region of interest" description="Disordered" evidence="1">
    <location>
        <begin position="1"/>
        <end position="44"/>
    </location>
</feature>